<sequence>MNFKEAAKLALAVRRASDSADATPIRRVEGEGVEDAVGVLIAGIRIALLNVEGEESKVRRALRYSERAVELLRVHASVLPNAPYLQQKAYQYLGIACGELGLEVRDSQERRFLQSRALEALLQSSRLNESAWDVLYQLSLTYAELGEVADAVVIVNKALLLNSGHVPSWNLLALLMSARKELDQSLNICDVGWKESTRLLLEGQEISKTDHNDSVADGAAAAPLAFTWDSIDVVQKEELMTLKLTQLTVEAAKFGPKAGLESLQNLFVLFRKLFGAVGATEEIVRRAEAERGAHSTTEKINGLIDPRNLPAPTLRRLRGSQSGSAASSIPTSPSAASLPALYRFRTYDLLITLWLSASALYRELEQFEDAQHAVGEAEKLADSLAKMDVRIKMAPGRLFRDHNVAASLQERTKKGAKAAAAAKVKSAGREDGSLAKWGPVDMGVRRVLADIAFESAMLQE</sequence>
<comment type="function">
    <text evidence="1">Involved in endocytosis.</text>
</comment>
<dbReference type="AlphaFoldDB" id="A0AAD5SII7"/>
<dbReference type="InterPro" id="IPR051722">
    <property type="entry name" value="Endocytosis_PI4K-reg_protein"/>
</dbReference>
<dbReference type="Gene3D" id="1.25.40.10">
    <property type="entry name" value="Tetratricopeptide repeat domain"/>
    <property type="match status" value="1"/>
</dbReference>
<evidence type="ECO:0000256" key="2">
    <source>
        <dbReference type="ARBA" id="ARBA00038251"/>
    </source>
</evidence>
<reference evidence="4" key="1">
    <citation type="submission" date="2020-05" db="EMBL/GenBank/DDBJ databases">
        <title>Phylogenomic resolution of chytrid fungi.</title>
        <authorList>
            <person name="Stajich J.E."/>
            <person name="Amses K."/>
            <person name="Simmons R."/>
            <person name="Seto K."/>
            <person name="Myers J."/>
            <person name="Bonds A."/>
            <person name="Quandt C.A."/>
            <person name="Barry K."/>
            <person name="Liu P."/>
            <person name="Grigoriev I."/>
            <person name="Longcore J.E."/>
            <person name="James T.Y."/>
        </authorList>
    </citation>
    <scope>NUCLEOTIDE SEQUENCE</scope>
    <source>
        <strain evidence="4">JEL0318</strain>
    </source>
</reference>
<dbReference type="Proteomes" id="UP001212841">
    <property type="component" value="Unassembled WGS sequence"/>
</dbReference>
<keyword evidence="5" id="KW-1185">Reference proteome</keyword>
<comment type="caution">
    <text evidence="4">The sequence shown here is derived from an EMBL/GenBank/DDBJ whole genome shotgun (WGS) entry which is preliminary data.</text>
</comment>
<feature type="compositionally biased region" description="Low complexity" evidence="3">
    <location>
        <begin position="320"/>
        <end position="333"/>
    </location>
</feature>
<name>A0AAD5SII7_9FUNG</name>
<dbReference type="PANTHER" id="PTHR23083:SF464">
    <property type="entry name" value="TETRATRICOPEPTIDE REPEAT DOMAIN 7, ISOFORM A"/>
    <property type="match status" value="1"/>
</dbReference>
<proteinExistence type="inferred from homology"/>
<comment type="similarity">
    <text evidence="2">Belongs to the YPP1 family.</text>
</comment>
<evidence type="ECO:0000256" key="3">
    <source>
        <dbReference type="SAM" id="MobiDB-lite"/>
    </source>
</evidence>
<dbReference type="SUPFAM" id="SSF48452">
    <property type="entry name" value="TPR-like"/>
    <property type="match status" value="1"/>
</dbReference>
<protein>
    <submittedName>
        <fullName evidence="4">Uncharacterized protein</fullName>
    </submittedName>
</protein>
<feature type="region of interest" description="Disordered" evidence="3">
    <location>
        <begin position="302"/>
        <end position="333"/>
    </location>
</feature>
<accession>A0AAD5SII7</accession>
<dbReference type="PANTHER" id="PTHR23083">
    <property type="entry name" value="TETRATRICOPEPTIDE REPEAT PROTEIN, TPR"/>
    <property type="match status" value="1"/>
</dbReference>
<dbReference type="InterPro" id="IPR011990">
    <property type="entry name" value="TPR-like_helical_dom_sf"/>
</dbReference>
<gene>
    <name evidence="4" type="ORF">HK097_010781</name>
</gene>
<organism evidence="4 5">
    <name type="scientific">Rhizophlyctis rosea</name>
    <dbReference type="NCBI Taxonomy" id="64517"/>
    <lineage>
        <taxon>Eukaryota</taxon>
        <taxon>Fungi</taxon>
        <taxon>Fungi incertae sedis</taxon>
        <taxon>Chytridiomycota</taxon>
        <taxon>Chytridiomycota incertae sedis</taxon>
        <taxon>Chytridiomycetes</taxon>
        <taxon>Rhizophlyctidales</taxon>
        <taxon>Rhizophlyctidaceae</taxon>
        <taxon>Rhizophlyctis</taxon>
    </lineage>
</organism>
<evidence type="ECO:0000313" key="4">
    <source>
        <dbReference type="EMBL" id="KAJ3055355.1"/>
    </source>
</evidence>
<evidence type="ECO:0000313" key="5">
    <source>
        <dbReference type="Proteomes" id="UP001212841"/>
    </source>
</evidence>
<evidence type="ECO:0000256" key="1">
    <source>
        <dbReference type="ARBA" id="ARBA00002550"/>
    </source>
</evidence>
<dbReference type="EMBL" id="JADGJD010000083">
    <property type="protein sequence ID" value="KAJ3055355.1"/>
    <property type="molecule type" value="Genomic_DNA"/>
</dbReference>